<dbReference type="SUPFAM" id="SSF47413">
    <property type="entry name" value="lambda repressor-like DNA-binding domains"/>
    <property type="match status" value="1"/>
</dbReference>
<proteinExistence type="predicted"/>
<dbReference type="EMBL" id="DVNC01000021">
    <property type="protein sequence ID" value="HIU53007.1"/>
    <property type="molecule type" value="Genomic_DNA"/>
</dbReference>
<evidence type="ECO:0000313" key="1">
    <source>
        <dbReference type="EMBL" id="HIU53007.1"/>
    </source>
</evidence>
<comment type="caution">
    <text evidence="1">The sequence shown here is derived from an EMBL/GenBank/DDBJ whole genome shotgun (WGS) entry which is preliminary data.</text>
</comment>
<dbReference type="Gene3D" id="1.10.260.40">
    <property type="entry name" value="lambda repressor-like DNA-binding domains"/>
    <property type="match status" value="1"/>
</dbReference>
<name>A0A9D1M3N0_9PROT</name>
<accession>A0A9D1M3N0</accession>
<reference evidence="1" key="1">
    <citation type="submission" date="2020-10" db="EMBL/GenBank/DDBJ databases">
        <authorList>
            <person name="Gilroy R."/>
        </authorList>
    </citation>
    <scope>NUCLEOTIDE SEQUENCE</scope>
    <source>
        <strain evidence="1">ChiW3-316</strain>
    </source>
</reference>
<dbReference type="Proteomes" id="UP000824107">
    <property type="component" value="Unassembled WGS sequence"/>
</dbReference>
<dbReference type="AlphaFoldDB" id="A0A9D1M3N0"/>
<organism evidence="1 2">
    <name type="scientific">Candidatus Scatocola faecipullorum</name>
    <dbReference type="NCBI Taxonomy" id="2840917"/>
    <lineage>
        <taxon>Bacteria</taxon>
        <taxon>Pseudomonadati</taxon>
        <taxon>Pseudomonadota</taxon>
        <taxon>Alphaproteobacteria</taxon>
        <taxon>Rhodospirillales</taxon>
        <taxon>Rhodospirillaceae</taxon>
        <taxon>Rhodospirillaceae incertae sedis</taxon>
        <taxon>Candidatus Scatocola</taxon>
    </lineage>
</organism>
<gene>
    <name evidence="1" type="ORF">IAD20_02880</name>
</gene>
<reference evidence="1" key="2">
    <citation type="journal article" date="2021" name="PeerJ">
        <title>Extensive microbial diversity within the chicken gut microbiome revealed by metagenomics and culture.</title>
        <authorList>
            <person name="Gilroy R."/>
            <person name="Ravi A."/>
            <person name="Getino M."/>
            <person name="Pursley I."/>
            <person name="Horton D.L."/>
            <person name="Alikhan N.F."/>
            <person name="Baker D."/>
            <person name="Gharbi K."/>
            <person name="Hall N."/>
            <person name="Watson M."/>
            <person name="Adriaenssens E.M."/>
            <person name="Foster-Nyarko E."/>
            <person name="Jarju S."/>
            <person name="Secka A."/>
            <person name="Antonio M."/>
            <person name="Oren A."/>
            <person name="Chaudhuri R.R."/>
            <person name="La Ragione R."/>
            <person name="Hildebrand F."/>
            <person name="Pallen M.J."/>
        </authorList>
    </citation>
    <scope>NUCLEOTIDE SEQUENCE</scope>
    <source>
        <strain evidence="1">ChiW3-316</strain>
    </source>
</reference>
<dbReference type="GO" id="GO:0003677">
    <property type="term" value="F:DNA binding"/>
    <property type="evidence" value="ECO:0007669"/>
    <property type="project" value="InterPro"/>
</dbReference>
<protein>
    <submittedName>
        <fullName evidence="1">Uncharacterized protein</fullName>
    </submittedName>
</protein>
<sequence>MIEKNQRLRNLKQLRREFGDACRQQRQKQGLELHLWESMTDIPSSFINAIEEGRANPDLAQCNYIASCLDKKLKIEWID</sequence>
<dbReference type="InterPro" id="IPR010982">
    <property type="entry name" value="Lambda_DNA-bd_dom_sf"/>
</dbReference>
<evidence type="ECO:0000313" key="2">
    <source>
        <dbReference type="Proteomes" id="UP000824107"/>
    </source>
</evidence>